<dbReference type="InterPro" id="IPR025965">
    <property type="entry name" value="FlgD/Vpr_Ig-like"/>
</dbReference>
<evidence type="ECO:0000313" key="3">
    <source>
        <dbReference type="EMBL" id="OGK05126.1"/>
    </source>
</evidence>
<dbReference type="InterPro" id="IPR013830">
    <property type="entry name" value="SGNH_hydro"/>
</dbReference>
<feature type="domain" description="SGNH hydrolase-type esterase" evidence="1">
    <location>
        <begin position="114"/>
        <end position="269"/>
    </location>
</feature>
<feature type="domain" description="FlgD/Vpr Ig-like" evidence="2">
    <location>
        <begin position="352"/>
        <end position="413"/>
    </location>
</feature>
<dbReference type="InterPro" id="IPR036514">
    <property type="entry name" value="SGNH_hydro_sf"/>
</dbReference>
<evidence type="ECO:0008006" key="5">
    <source>
        <dbReference type="Google" id="ProtNLM"/>
    </source>
</evidence>
<evidence type="ECO:0000313" key="4">
    <source>
        <dbReference type="Proteomes" id="UP000179243"/>
    </source>
</evidence>
<accession>A0A1F7FF97</accession>
<dbReference type="EMBL" id="MFYX01000061">
    <property type="protein sequence ID" value="OGK05126.1"/>
    <property type="molecule type" value="Genomic_DNA"/>
</dbReference>
<dbReference type="Gene3D" id="2.60.40.4070">
    <property type="match status" value="1"/>
</dbReference>
<comment type="caution">
    <text evidence="3">The sequence shown here is derived from an EMBL/GenBank/DDBJ whole genome shotgun (WGS) entry which is preliminary data.</text>
</comment>
<dbReference type="Gene3D" id="3.40.50.1110">
    <property type="entry name" value="SGNH hydrolase"/>
    <property type="match status" value="1"/>
</dbReference>
<dbReference type="SUPFAM" id="SSF52266">
    <property type="entry name" value="SGNH hydrolase"/>
    <property type="match status" value="1"/>
</dbReference>
<name>A0A1F7FF97_UNCRA</name>
<reference evidence="3 4" key="1">
    <citation type="journal article" date="2016" name="Nat. Commun.">
        <title>Thousands of microbial genomes shed light on interconnected biogeochemical processes in an aquifer system.</title>
        <authorList>
            <person name="Anantharaman K."/>
            <person name="Brown C.T."/>
            <person name="Hug L.A."/>
            <person name="Sharon I."/>
            <person name="Castelle C.J."/>
            <person name="Probst A.J."/>
            <person name="Thomas B.C."/>
            <person name="Singh A."/>
            <person name="Wilkins M.J."/>
            <person name="Karaoz U."/>
            <person name="Brodie E.L."/>
            <person name="Williams K.H."/>
            <person name="Hubbard S.S."/>
            <person name="Banfield J.F."/>
        </authorList>
    </citation>
    <scope>NUCLEOTIDE SEQUENCE [LARGE SCALE GENOMIC DNA]</scope>
</reference>
<dbReference type="CDD" id="cd00229">
    <property type="entry name" value="SGNH_hydrolase"/>
    <property type="match status" value="1"/>
</dbReference>
<proteinExistence type="predicted"/>
<sequence>MVKPAVIFSAVCVWFVLANGAFQGSGYWPEFYPYLHCDQDCLDSMLNVNVRWQKSQGTRGWNKYRFGLVGNSITNDGPFPSDLSEGRQSPGSWTGSGIINCVRPNNTYWDNFLTETWGGPGGASNRDHPWLYDLTCHYAANGNQVGAKTAEGFALLGNALNNLNPMWVTLEFGHNDDCYWNSTRRAEWMRLLKRSLDSNVIPIIVTLNPEQPGSAYDHEGRTPVYNDSLRAFAARYRVPCLDWYGAAVDPLIGGCTLRSDYCTRDGAHPERSQSSGNFSDSVIFYPLAQAKGVLNPVCGLWNIMLLETTLELRQKVIYKADTVVATGVYASASATPDNIEISTAPSPFNPSTIVSFVLPGNNSAGAVTISIFNTSGKKVKTLANRMYTPGTYSVTWDGKDDENRRVATGVYSIIINNGKIIKACRTILVK</sequence>
<protein>
    <recommendedName>
        <fullName evidence="5">FlgD Ig-like domain-containing protein</fullName>
    </recommendedName>
</protein>
<dbReference type="AlphaFoldDB" id="A0A1F7FF97"/>
<organism evidence="3 4">
    <name type="scientific">Candidatus Raymondbacteria bacterium RIFOXYD12_FULL_49_13</name>
    <dbReference type="NCBI Taxonomy" id="1817890"/>
    <lineage>
        <taxon>Bacteria</taxon>
        <taxon>Raymondiibacteriota</taxon>
    </lineage>
</organism>
<evidence type="ECO:0000259" key="2">
    <source>
        <dbReference type="Pfam" id="PF13860"/>
    </source>
</evidence>
<dbReference type="Pfam" id="PF13472">
    <property type="entry name" value="Lipase_GDSL_2"/>
    <property type="match status" value="1"/>
</dbReference>
<dbReference type="Pfam" id="PF13860">
    <property type="entry name" value="FlgD_ig"/>
    <property type="match status" value="1"/>
</dbReference>
<gene>
    <name evidence="3" type="ORF">A2519_13440</name>
</gene>
<dbReference type="Proteomes" id="UP000179243">
    <property type="component" value="Unassembled WGS sequence"/>
</dbReference>
<evidence type="ECO:0000259" key="1">
    <source>
        <dbReference type="Pfam" id="PF13472"/>
    </source>
</evidence>